<dbReference type="Gene3D" id="3.40.50.1460">
    <property type="match status" value="1"/>
</dbReference>
<sequence length="329" mass="36040">MPALIRLIFLVLLLSCGASVSAAGNQAVKHALVLANGGYSRDALPNALRDGKLMAQTLRQLGFAVTERTDLPREEMMAVVARFSDGLPEGATALVYYAGHGMQVGGGNYLTPIDMQLTGEASVPLKAYPVRHLLERLALARSAVNILILDACRNNPFQPAGAVRYRSFNALGLAREHAPRGTLIAYSASPGQQAPEGQGKNSLYSETLARTLLEPQLEIRDMFNKVGSLVRRQSLDDQIPWYESSLTDDYYFQPPDGVTVVAGKPLQFARLGREGRKLRGETPPSLNWFNDLSVQEWDMLDWEIQQRVERLTADELPALEHKAAGGSLV</sequence>
<gene>
    <name evidence="3" type="ORF">HXL68_14710</name>
</gene>
<keyword evidence="1" id="KW-0732">Signal</keyword>
<comment type="caution">
    <text evidence="3">The sequence shown here is derived from an EMBL/GenBank/DDBJ whole genome shotgun (WGS) entry which is preliminary data.</text>
</comment>
<feature type="chain" id="PRO_5036743653" evidence="1">
    <location>
        <begin position="23"/>
        <end position="329"/>
    </location>
</feature>
<feature type="domain" description="Caspase family p20" evidence="2">
    <location>
        <begin position="50"/>
        <end position="156"/>
    </location>
</feature>
<dbReference type="PROSITE" id="PS50208">
    <property type="entry name" value="CASPASE_P20"/>
    <property type="match status" value="1"/>
</dbReference>
<evidence type="ECO:0000259" key="2">
    <source>
        <dbReference type="PROSITE" id="PS50208"/>
    </source>
</evidence>
<dbReference type="AlphaFoldDB" id="A0A930G2V5"/>
<feature type="signal peptide" evidence="1">
    <location>
        <begin position="1"/>
        <end position="22"/>
    </location>
</feature>
<dbReference type="PANTHER" id="PTHR22576:SF37">
    <property type="entry name" value="MUCOSA-ASSOCIATED LYMPHOID TISSUE LYMPHOMA TRANSLOCATION PROTEIN 1"/>
    <property type="match status" value="1"/>
</dbReference>
<organism evidence="3 4">
    <name type="scientific">Dechloromonas agitata</name>
    <dbReference type="NCBI Taxonomy" id="73030"/>
    <lineage>
        <taxon>Bacteria</taxon>
        <taxon>Pseudomonadati</taxon>
        <taxon>Pseudomonadota</taxon>
        <taxon>Betaproteobacteria</taxon>
        <taxon>Rhodocyclales</taxon>
        <taxon>Azonexaceae</taxon>
        <taxon>Dechloromonas</taxon>
    </lineage>
</organism>
<proteinExistence type="predicted"/>
<evidence type="ECO:0000256" key="1">
    <source>
        <dbReference type="SAM" id="SignalP"/>
    </source>
</evidence>
<dbReference type="GO" id="GO:0006508">
    <property type="term" value="P:proteolysis"/>
    <property type="evidence" value="ECO:0007669"/>
    <property type="project" value="InterPro"/>
</dbReference>
<dbReference type="PANTHER" id="PTHR22576">
    <property type="entry name" value="MUCOSA ASSOCIATED LYMPHOID TISSUE LYMPHOMA TRANSLOCATION PROTEIN 1/PARACASPASE"/>
    <property type="match status" value="1"/>
</dbReference>
<dbReference type="InterPro" id="IPR029030">
    <property type="entry name" value="Caspase-like_dom_sf"/>
</dbReference>
<dbReference type="InterPro" id="IPR001309">
    <property type="entry name" value="Pept_C14_p20"/>
</dbReference>
<name>A0A930G2V5_9RHOO</name>
<dbReference type="Pfam" id="PF00656">
    <property type="entry name" value="Peptidase_C14"/>
    <property type="match status" value="1"/>
</dbReference>
<accession>A0A930G2V5</accession>
<dbReference type="SUPFAM" id="SSF52129">
    <property type="entry name" value="Caspase-like"/>
    <property type="match status" value="1"/>
</dbReference>
<evidence type="ECO:0000313" key="3">
    <source>
        <dbReference type="EMBL" id="MBF1166277.1"/>
    </source>
</evidence>
<dbReference type="InterPro" id="IPR052039">
    <property type="entry name" value="Caspase-related_regulators"/>
</dbReference>
<dbReference type="GO" id="GO:0004197">
    <property type="term" value="F:cysteine-type endopeptidase activity"/>
    <property type="evidence" value="ECO:0007669"/>
    <property type="project" value="InterPro"/>
</dbReference>
<dbReference type="Proteomes" id="UP000718593">
    <property type="component" value="Unassembled WGS sequence"/>
</dbReference>
<evidence type="ECO:0000313" key="4">
    <source>
        <dbReference type="Proteomes" id="UP000718593"/>
    </source>
</evidence>
<dbReference type="InterPro" id="IPR011600">
    <property type="entry name" value="Pept_C14_caspase"/>
</dbReference>
<dbReference type="EMBL" id="JABZMI010000403">
    <property type="protein sequence ID" value="MBF1166277.1"/>
    <property type="molecule type" value="Genomic_DNA"/>
</dbReference>
<feature type="non-terminal residue" evidence="3">
    <location>
        <position position="329"/>
    </location>
</feature>
<protein>
    <submittedName>
        <fullName evidence="3">Caspase family protein</fullName>
    </submittedName>
</protein>
<reference evidence="3" key="1">
    <citation type="submission" date="2020-04" db="EMBL/GenBank/DDBJ databases">
        <title>Deep metagenomics examines the oral microbiome during advanced dental caries in children, revealing novel taxa and co-occurrences with host molecules.</title>
        <authorList>
            <person name="Baker J.L."/>
            <person name="Morton J.T."/>
            <person name="Dinis M."/>
            <person name="Alvarez R."/>
            <person name="Tran N.C."/>
            <person name="Knight R."/>
            <person name="Edlund A."/>
        </authorList>
    </citation>
    <scope>NUCLEOTIDE SEQUENCE</scope>
    <source>
        <strain evidence="3">JCVI_32_bin.24</strain>
    </source>
</reference>